<keyword evidence="6" id="KW-0472">Membrane</keyword>
<feature type="transmembrane region" description="Helical" evidence="6">
    <location>
        <begin position="144"/>
        <end position="163"/>
    </location>
</feature>
<accession>A0AAQ4FND8</accession>
<gene>
    <name evidence="8" type="ORF">V5799_021961</name>
</gene>
<dbReference type="CDD" id="cd07989">
    <property type="entry name" value="LPLAT_AGPAT-like"/>
    <property type="match status" value="1"/>
</dbReference>
<keyword evidence="9" id="KW-1185">Reference proteome</keyword>
<evidence type="ECO:0000256" key="6">
    <source>
        <dbReference type="SAM" id="Phobius"/>
    </source>
</evidence>
<reference evidence="8 9" key="1">
    <citation type="journal article" date="2023" name="Arcadia Sci">
        <title>De novo assembly of a long-read Amblyomma americanum tick genome.</title>
        <authorList>
            <person name="Chou S."/>
            <person name="Poskanzer K.E."/>
            <person name="Rollins M."/>
            <person name="Thuy-Boun P.S."/>
        </authorList>
    </citation>
    <scope>NUCLEOTIDE SEQUENCE [LARGE SCALE GENOMIC DNA]</scope>
    <source>
        <strain evidence="8">F_SG_1</strain>
        <tissue evidence="8">Salivary glands</tissue>
    </source>
</reference>
<evidence type="ECO:0000256" key="1">
    <source>
        <dbReference type="ARBA" id="ARBA00004728"/>
    </source>
</evidence>
<feature type="transmembrane region" description="Helical" evidence="6">
    <location>
        <begin position="20"/>
        <end position="39"/>
    </location>
</feature>
<keyword evidence="3" id="KW-0808">Transferase</keyword>
<feature type="region of interest" description="Disordered" evidence="5">
    <location>
        <begin position="282"/>
        <end position="323"/>
    </location>
</feature>
<keyword evidence="6" id="KW-0812">Transmembrane</keyword>
<feature type="transmembrane region" description="Helical" evidence="6">
    <location>
        <begin position="51"/>
        <end position="71"/>
    </location>
</feature>
<evidence type="ECO:0000313" key="9">
    <source>
        <dbReference type="Proteomes" id="UP001321473"/>
    </source>
</evidence>
<dbReference type="PANTHER" id="PTHR10434">
    <property type="entry name" value="1-ACYL-SN-GLYCEROL-3-PHOSPHATE ACYLTRANSFERASE"/>
    <property type="match status" value="1"/>
</dbReference>
<protein>
    <recommendedName>
        <fullName evidence="2">1-acylglycerol-3-phosphate O-acyltransferase</fullName>
        <ecNumber evidence="2">2.3.1.51</ecNumber>
    </recommendedName>
</protein>
<dbReference type="Proteomes" id="UP001321473">
    <property type="component" value="Unassembled WGS sequence"/>
</dbReference>
<dbReference type="SUPFAM" id="SSF69593">
    <property type="entry name" value="Glycerol-3-phosphate (1)-acyltransferase"/>
    <property type="match status" value="1"/>
</dbReference>
<feature type="domain" description="Phospholipid/glycerol acyltransferase" evidence="7">
    <location>
        <begin position="112"/>
        <end position="229"/>
    </location>
</feature>
<evidence type="ECO:0000256" key="4">
    <source>
        <dbReference type="ARBA" id="ARBA00023315"/>
    </source>
</evidence>
<dbReference type="PANTHER" id="PTHR10434:SF11">
    <property type="entry name" value="1-ACYL-SN-GLYCEROL-3-PHOSPHATE ACYLTRANSFERASE"/>
    <property type="match status" value="1"/>
</dbReference>
<evidence type="ECO:0000256" key="3">
    <source>
        <dbReference type="ARBA" id="ARBA00022679"/>
    </source>
</evidence>
<sequence length="323" mass="35966">MHGWLEALSDALTAARLWSSLPMGLALGAASFLLALLLANHWSRVRYFVRISFYYVMVSAVSLFCCLPSLATPKNPGNLLHVWRVFRGRSSWLFGVDFQVLHAERLQSLGSCILVANHQNSLDIIGIVCNWRLFHPCVPVMKRWFLFSGPVGLICWLSGSVFVDRSNSARDRQALNAKLRDISEGRLSLFVFPEGTRNAEPQLLPFKKGAFYMALQCQVPIVPIVFSRYSGFFDVNKKIYNNGRVTMTVLPPVSTRGMDTDNVSELTSRVQALMQAHIDRELSNAGQMADTEDDGLGCGETRNSPPPPCPVGRCSPDKSRTLI</sequence>
<dbReference type="SMART" id="SM00563">
    <property type="entry name" value="PlsC"/>
    <property type="match status" value="1"/>
</dbReference>
<evidence type="ECO:0000256" key="5">
    <source>
        <dbReference type="SAM" id="MobiDB-lite"/>
    </source>
</evidence>
<dbReference type="EC" id="2.3.1.51" evidence="2"/>
<name>A0AAQ4FND8_AMBAM</name>
<organism evidence="8 9">
    <name type="scientific">Amblyomma americanum</name>
    <name type="common">Lone star tick</name>
    <dbReference type="NCBI Taxonomy" id="6943"/>
    <lineage>
        <taxon>Eukaryota</taxon>
        <taxon>Metazoa</taxon>
        <taxon>Ecdysozoa</taxon>
        <taxon>Arthropoda</taxon>
        <taxon>Chelicerata</taxon>
        <taxon>Arachnida</taxon>
        <taxon>Acari</taxon>
        <taxon>Parasitiformes</taxon>
        <taxon>Ixodida</taxon>
        <taxon>Ixodoidea</taxon>
        <taxon>Ixodidae</taxon>
        <taxon>Amblyomminae</taxon>
        <taxon>Amblyomma</taxon>
    </lineage>
</organism>
<keyword evidence="4" id="KW-0012">Acyltransferase</keyword>
<dbReference type="GO" id="GO:0005783">
    <property type="term" value="C:endoplasmic reticulum"/>
    <property type="evidence" value="ECO:0007669"/>
    <property type="project" value="TreeGrafter"/>
</dbReference>
<dbReference type="InterPro" id="IPR002123">
    <property type="entry name" value="Plipid/glycerol_acylTrfase"/>
</dbReference>
<comment type="caution">
    <text evidence="8">The sequence shown here is derived from an EMBL/GenBank/DDBJ whole genome shotgun (WGS) entry which is preliminary data.</text>
</comment>
<evidence type="ECO:0000313" key="8">
    <source>
        <dbReference type="EMBL" id="KAK8788263.1"/>
    </source>
</evidence>
<keyword evidence="6" id="KW-1133">Transmembrane helix</keyword>
<comment type="pathway">
    <text evidence="1">Phospholipid metabolism; CDP-diacylglycerol biosynthesis; CDP-diacylglycerol from sn-glycerol 3-phosphate: step 2/3.</text>
</comment>
<dbReference type="GO" id="GO:0006654">
    <property type="term" value="P:phosphatidic acid biosynthetic process"/>
    <property type="evidence" value="ECO:0007669"/>
    <property type="project" value="TreeGrafter"/>
</dbReference>
<evidence type="ECO:0000259" key="7">
    <source>
        <dbReference type="SMART" id="SM00563"/>
    </source>
</evidence>
<evidence type="ECO:0000256" key="2">
    <source>
        <dbReference type="ARBA" id="ARBA00013211"/>
    </source>
</evidence>
<dbReference type="AlphaFoldDB" id="A0AAQ4FND8"/>
<dbReference type="GO" id="GO:0003841">
    <property type="term" value="F:1-acylglycerol-3-phosphate O-acyltransferase activity"/>
    <property type="evidence" value="ECO:0007669"/>
    <property type="project" value="UniProtKB-EC"/>
</dbReference>
<dbReference type="EMBL" id="JARKHS020001011">
    <property type="protein sequence ID" value="KAK8788263.1"/>
    <property type="molecule type" value="Genomic_DNA"/>
</dbReference>
<dbReference type="Pfam" id="PF01553">
    <property type="entry name" value="Acyltransferase"/>
    <property type="match status" value="1"/>
</dbReference>
<proteinExistence type="predicted"/>